<evidence type="ECO:0000313" key="2">
    <source>
        <dbReference type="Proteomes" id="UP000288102"/>
    </source>
</evidence>
<feature type="non-terminal residue" evidence="1">
    <location>
        <position position="43"/>
    </location>
</feature>
<dbReference type="InterPro" id="IPR036515">
    <property type="entry name" value="Transposase_17_sf"/>
</dbReference>
<dbReference type="GO" id="GO:0004803">
    <property type="term" value="F:transposase activity"/>
    <property type="evidence" value="ECO:0007669"/>
    <property type="project" value="InterPro"/>
</dbReference>
<protein>
    <submittedName>
        <fullName evidence="1">Transposase</fullName>
    </submittedName>
</protein>
<organism evidence="1 2">
    <name type="scientific">Flavobacterium cupreum</name>
    <dbReference type="NCBI Taxonomy" id="2133766"/>
    <lineage>
        <taxon>Bacteria</taxon>
        <taxon>Pseudomonadati</taxon>
        <taxon>Bacteroidota</taxon>
        <taxon>Flavobacteriia</taxon>
        <taxon>Flavobacteriales</taxon>
        <taxon>Flavobacteriaceae</taxon>
        <taxon>Flavobacterium</taxon>
    </lineage>
</organism>
<comment type="caution">
    <text evidence="1">The sequence shown here is derived from an EMBL/GenBank/DDBJ whole genome shotgun (WGS) entry which is preliminary data.</text>
</comment>
<dbReference type="SUPFAM" id="SSF143422">
    <property type="entry name" value="Transposase IS200-like"/>
    <property type="match status" value="1"/>
</dbReference>
<keyword evidence="2" id="KW-1185">Reference proteome</keyword>
<proteinExistence type="predicted"/>
<sequence length="43" mass="5267">MPRRARLMLPNVPIHLIQRGNNRQACFFADEDFRFYLHWLGEH</sequence>
<dbReference type="GO" id="GO:0006313">
    <property type="term" value="P:DNA transposition"/>
    <property type="evidence" value="ECO:0007669"/>
    <property type="project" value="InterPro"/>
</dbReference>
<gene>
    <name evidence="1" type="ORF">D0817_25820</name>
</gene>
<reference evidence="2" key="1">
    <citation type="journal article" date="2019" name="Syst. Appl. Microbiol.">
        <title>Flavobacterium circumlabens sp. nov. and Flavobacterium cupreum sp. nov., two psychrotrophic species isolated from Antarctic environmental samples.</title>
        <authorList>
            <person name="Kralova S."/>
            <person name="Busse H.-J."/>
            <person name="Svec P."/>
            <person name="Maslanova I."/>
            <person name="Stankova E."/>
            <person name="Bartak M."/>
            <person name="Sedlacek I."/>
        </authorList>
    </citation>
    <scope>NUCLEOTIDE SEQUENCE [LARGE SCALE GENOMIC DNA]</scope>
    <source>
        <strain evidence="2">CCM 8825</strain>
    </source>
</reference>
<accession>A0A433ZZK8</accession>
<dbReference type="GO" id="GO:0003677">
    <property type="term" value="F:DNA binding"/>
    <property type="evidence" value="ECO:0007669"/>
    <property type="project" value="InterPro"/>
</dbReference>
<dbReference type="Proteomes" id="UP000288102">
    <property type="component" value="Unassembled WGS sequence"/>
</dbReference>
<evidence type="ECO:0000313" key="1">
    <source>
        <dbReference type="EMBL" id="RUT67558.1"/>
    </source>
</evidence>
<dbReference type="AlphaFoldDB" id="A0A433ZZK8"/>
<dbReference type="EMBL" id="QWDM01000197">
    <property type="protein sequence ID" value="RUT67558.1"/>
    <property type="molecule type" value="Genomic_DNA"/>
</dbReference>
<name>A0A433ZZK8_9FLAO</name>